<comment type="subcellular location">
    <subcellularLocation>
        <location evidence="1">Cell membrane</location>
        <topology evidence="1">Multi-pass membrane protein</topology>
    </subcellularLocation>
</comment>
<keyword evidence="3" id="KW-1003">Cell membrane</keyword>
<feature type="transmembrane region" description="Helical" evidence="7">
    <location>
        <begin position="294"/>
        <end position="323"/>
    </location>
</feature>
<dbReference type="AlphaFoldDB" id="A0A1G6IPI6"/>
<organism evidence="9 10">
    <name type="scientific">Shouchella lonarensis</name>
    <dbReference type="NCBI Taxonomy" id="1464122"/>
    <lineage>
        <taxon>Bacteria</taxon>
        <taxon>Bacillati</taxon>
        <taxon>Bacillota</taxon>
        <taxon>Bacilli</taxon>
        <taxon>Bacillales</taxon>
        <taxon>Bacillaceae</taxon>
        <taxon>Shouchella</taxon>
    </lineage>
</organism>
<feature type="transmembrane region" description="Helical" evidence="7">
    <location>
        <begin position="222"/>
        <end position="242"/>
    </location>
</feature>
<dbReference type="EMBL" id="FMYM01000005">
    <property type="protein sequence ID" value="SDC08350.1"/>
    <property type="molecule type" value="Genomic_DNA"/>
</dbReference>
<gene>
    <name evidence="9" type="ORF">SAMN05421737_105129</name>
</gene>
<dbReference type="GO" id="GO:0005886">
    <property type="term" value="C:plasma membrane"/>
    <property type="evidence" value="ECO:0007669"/>
    <property type="project" value="UniProtKB-SubCell"/>
</dbReference>
<dbReference type="PROSITE" id="PS50156">
    <property type="entry name" value="SSD"/>
    <property type="match status" value="2"/>
</dbReference>
<protein>
    <submittedName>
        <fullName evidence="9">Putative drug exporter of the RND superfamily</fullName>
    </submittedName>
</protein>
<feature type="transmembrane region" description="Helical" evidence="7">
    <location>
        <begin position="387"/>
        <end position="409"/>
    </location>
</feature>
<keyword evidence="6 7" id="KW-0472">Membrane</keyword>
<evidence type="ECO:0000313" key="9">
    <source>
        <dbReference type="EMBL" id="SDC08350.1"/>
    </source>
</evidence>
<feature type="transmembrane region" description="Helical" evidence="7">
    <location>
        <begin position="677"/>
        <end position="705"/>
    </location>
</feature>
<evidence type="ECO:0000256" key="6">
    <source>
        <dbReference type="ARBA" id="ARBA00023136"/>
    </source>
</evidence>
<feature type="transmembrane region" description="Helical" evidence="7">
    <location>
        <begin position="572"/>
        <end position="594"/>
    </location>
</feature>
<sequence>MNVMGKVRRVNKLTNMLASKRGALLVLVGWLVLMMVLTMVAPSAKKEATSISSSGLPEGAQSLVGEALSSRYFDEQEGVPALFVYHAERGLTETALAQVATFTADIGEKGWPEVAAVLPFEHMPDEIQAQFLSDDQSTLVLPLFLQEGLESSVLSEVLTKLEGHSKTFIDANDVTLYVTGPAGIATDATAIFANADLTLIFTSIALIFVLLIVIYRSPILAILPLVGAAIVYQVIDGLLGIVAKTGVEIETQALSIMSILLFAALTDYALFIVSRFREELQKQADTSRAMKKALNGVGSAIFFSGTTVIAALLILFVATYGVYRNFAPVFSVAMVMILLAGLTLLPALYVLVGKRAFWPFIPKVGPSPASASKIWGRISTFVTKAPMVKGIVVLVLFLVMAVNVTQIQFSFNLMKSFPEETPSRIGLEVMEEKFPAGAFTPTTVTVDAREGERLTEERLWALHRALALQPGVREVDAPIISEVEPNVATLEMRFENDPYDVQTLAQLGEVVEQEQVLLAEAGLADTRMYFSGETAEQVDIRQVNERDLFVILPLVTLVIMLLLGIQTKSLIAPLYMMFSILLSYGASLGASYFIFQHMLGYDMMSYRIPLYTFVFSVALGVDYAIMLVTRIQEEMRAHPLKKAVQIGLHTTGGVISSAGLILAATFAVLMTQPLLELYMFGFIVALGVLLDTFVVRTVLVPALMIQLGKWSFWPRKNAGERVDEKSV</sequence>
<feature type="domain" description="SSD" evidence="8">
    <location>
        <begin position="223"/>
        <end position="351"/>
    </location>
</feature>
<dbReference type="InterPro" id="IPR000731">
    <property type="entry name" value="SSD"/>
</dbReference>
<feature type="transmembrane region" description="Helical" evidence="7">
    <location>
        <begin position="329"/>
        <end position="352"/>
    </location>
</feature>
<dbReference type="Pfam" id="PF03176">
    <property type="entry name" value="MMPL"/>
    <property type="match status" value="2"/>
</dbReference>
<dbReference type="InterPro" id="IPR050545">
    <property type="entry name" value="Mycobact_MmpL"/>
</dbReference>
<evidence type="ECO:0000256" key="1">
    <source>
        <dbReference type="ARBA" id="ARBA00004651"/>
    </source>
</evidence>
<accession>A0A1G6IPI6</accession>
<evidence type="ECO:0000256" key="5">
    <source>
        <dbReference type="ARBA" id="ARBA00022989"/>
    </source>
</evidence>
<dbReference type="InterPro" id="IPR004869">
    <property type="entry name" value="MMPL_dom"/>
</dbReference>
<proteinExistence type="inferred from homology"/>
<dbReference type="SUPFAM" id="SSF82866">
    <property type="entry name" value="Multidrug efflux transporter AcrB transmembrane domain"/>
    <property type="match status" value="2"/>
</dbReference>
<feature type="domain" description="SSD" evidence="8">
    <location>
        <begin position="577"/>
        <end position="705"/>
    </location>
</feature>
<keyword evidence="5 7" id="KW-1133">Transmembrane helix</keyword>
<feature type="transmembrane region" description="Helical" evidence="7">
    <location>
        <begin position="606"/>
        <end position="625"/>
    </location>
</feature>
<dbReference type="Proteomes" id="UP000242662">
    <property type="component" value="Unassembled WGS sequence"/>
</dbReference>
<name>A0A1G6IPI6_9BACI</name>
<feature type="transmembrane region" description="Helical" evidence="7">
    <location>
        <begin position="197"/>
        <end position="215"/>
    </location>
</feature>
<evidence type="ECO:0000256" key="4">
    <source>
        <dbReference type="ARBA" id="ARBA00022692"/>
    </source>
</evidence>
<evidence type="ECO:0000259" key="8">
    <source>
        <dbReference type="PROSITE" id="PS50156"/>
    </source>
</evidence>
<dbReference type="STRING" id="1464122.SAMN05421737_105129"/>
<evidence type="ECO:0000256" key="3">
    <source>
        <dbReference type="ARBA" id="ARBA00022475"/>
    </source>
</evidence>
<keyword evidence="10" id="KW-1185">Reference proteome</keyword>
<feature type="transmembrane region" description="Helical" evidence="7">
    <location>
        <begin position="548"/>
        <end position="565"/>
    </location>
</feature>
<reference evidence="10" key="1">
    <citation type="submission" date="2016-09" db="EMBL/GenBank/DDBJ databases">
        <authorList>
            <person name="Varghese N."/>
            <person name="Submissions S."/>
        </authorList>
    </citation>
    <scope>NUCLEOTIDE SEQUENCE [LARGE SCALE GENOMIC DNA]</scope>
    <source>
        <strain evidence="10">25nlg</strain>
    </source>
</reference>
<evidence type="ECO:0000256" key="2">
    <source>
        <dbReference type="ARBA" id="ARBA00010157"/>
    </source>
</evidence>
<feature type="transmembrane region" description="Helical" evidence="7">
    <location>
        <begin position="646"/>
        <end position="671"/>
    </location>
</feature>
<dbReference type="PANTHER" id="PTHR33406">
    <property type="entry name" value="MEMBRANE PROTEIN MJ1562-RELATED"/>
    <property type="match status" value="1"/>
</dbReference>
<comment type="similarity">
    <text evidence="2">Belongs to the resistance-nodulation-cell division (RND) (TC 2.A.6) family. MmpL subfamily.</text>
</comment>
<keyword evidence="4 7" id="KW-0812">Transmembrane</keyword>
<feature type="transmembrane region" description="Helical" evidence="7">
    <location>
        <begin position="254"/>
        <end position="273"/>
    </location>
</feature>
<dbReference type="PANTHER" id="PTHR33406:SF6">
    <property type="entry name" value="MEMBRANE PROTEIN YDGH-RELATED"/>
    <property type="match status" value="1"/>
</dbReference>
<evidence type="ECO:0000313" key="10">
    <source>
        <dbReference type="Proteomes" id="UP000242662"/>
    </source>
</evidence>
<evidence type="ECO:0000256" key="7">
    <source>
        <dbReference type="SAM" id="Phobius"/>
    </source>
</evidence>
<dbReference type="Gene3D" id="1.20.1640.10">
    <property type="entry name" value="Multidrug efflux transporter AcrB transmembrane domain"/>
    <property type="match status" value="2"/>
</dbReference>